<gene>
    <name evidence="1" type="ORF">C8J28_12123</name>
</gene>
<evidence type="ECO:0000313" key="1">
    <source>
        <dbReference type="EMBL" id="PTR13535.1"/>
    </source>
</evidence>
<dbReference type="EMBL" id="QAOT01000021">
    <property type="protein sequence ID" value="PTR13535.1"/>
    <property type="molecule type" value="Genomic_DNA"/>
</dbReference>
<proteinExistence type="predicted"/>
<name>A0A2T5JTN8_9RHOB</name>
<sequence>MCAFDALTMATSYERKMGQRRGERPDDRRFLHGGIIFCFPHWQGAIWR</sequence>
<protein>
    <submittedName>
        <fullName evidence="1">Uncharacterized protein</fullName>
    </submittedName>
</protein>
<dbReference type="Proteomes" id="UP000244060">
    <property type="component" value="Unassembled WGS sequence"/>
</dbReference>
<reference evidence="1 2" key="1">
    <citation type="submission" date="2018-04" db="EMBL/GenBank/DDBJ databases">
        <title>Genomic Encyclopedia of Type Strains, Phase III (KMG-III): the genomes of soil and plant-associated and newly described type strains.</title>
        <authorList>
            <person name="Whitman W."/>
        </authorList>
    </citation>
    <scope>NUCLEOTIDE SEQUENCE [LARGE SCALE GENOMIC DNA]</scope>
    <source>
        <strain evidence="1 2">KA25</strain>
    </source>
</reference>
<evidence type="ECO:0000313" key="2">
    <source>
        <dbReference type="Proteomes" id="UP000244060"/>
    </source>
</evidence>
<organism evidence="1 2">
    <name type="scientific">Cereibacter azotoformans</name>
    <dbReference type="NCBI Taxonomy" id="43057"/>
    <lineage>
        <taxon>Bacteria</taxon>
        <taxon>Pseudomonadati</taxon>
        <taxon>Pseudomonadota</taxon>
        <taxon>Alphaproteobacteria</taxon>
        <taxon>Rhodobacterales</taxon>
        <taxon>Paracoccaceae</taxon>
        <taxon>Cereibacter</taxon>
    </lineage>
</organism>
<keyword evidence="2" id="KW-1185">Reference proteome</keyword>
<accession>A0A2T5JTN8</accession>
<comment type="caution">
    <text evidence="1">The sequence shown here is derived from an EMBL/GenBank/DDBJ whole genome shotgun (WGS) entry which is preliminary data.</text>
</comment>
<dbReference type="AlphaFoldDB" id="A0A2T5JTN8"/>